<accession>A0ABQ9Q8N6</accession>
<comment type="caution">
    <text evidence="1">The sequence shown here is derived from an EMBL/GenBank/DDBJ whole genome shotgun (WGS) entry which is preliminary data.</text>
</comment>
<dbReference type="Proteomes" id="UP001169217">
    <property type="component" value="Unassembled WGS sequence"/>
</dbReference>
<organism evidence="1 2">
    <name type="scientific">Colletotrichum limetticola</name>
    <dbReference type="NCBI Taxonomy" id="1209924"/>
    <lineage>
        <taxon>Eukaryota</taxon>
        <taxon>Fungi</taxon>
        <taxon>Dikarya</taxon>
        <taxon>Ascomycota</taxon>
        <taxon>Pezizomycotina</taxon>
        <taxon>Sordariomycetes</taxon>
        <taxon>Hypocreomycetidae</taxon>
        <taxon>Glomerellales</taxon>
        <taxon>Glomerellaceae</taxon>
        <taxon>Colletotrichum</taxon>
        <taxon>Colletotrichum acutatum species complex</taxon>
    </lineage>
</organism>
<keyword evidence="2" id="KW-1185">Reference proteome</keyword>
<reference evidence="1" key="1">
    <citation type="submission" date="2023-04" db="EMBL/GenBank/DDBJ databases">
        <title>Colletotrichum limetticola genome sequence.</title>
        <authorList>
            <person name="Baroncelli R."/>
        </authorList>
    </citation>
    <scope>NUCLEOTIDE SEQUENCE</scope>
    <source>
        <strain evidence="1">KLA-Anderson</strain>
    </source>
</reference>
<dbReference type="EMBL" id="JARUPT010000046">
    <property type="protein sequence ID" value="KAK0380148.1"/>
    <property type="molecule type" value="Genomic_DNA"/>
</dbReference>
<proteinExistence type="predicted"/>
<sequence>MESPAAPYSPPTHPPIIMDRLEVGSLYIMISIPFSIYFGKKKHIYATSLPDDPDFPFCTYELMVSQGLSTEEFHWDLYWHTSDSTIRSADIDNESGILYRLRPLTTCPTAYSRDRLTITRVRSHAQLVGLIRVLTVPPAFIPHLTRYLDWMTAESARVAERSYVWATMAYYRTRRHLLKIKGVHDHTFNQFDISRFTAELLSFAYAEVPGALLFGGMGMPRPIVASMGFLEEEDAVAIRHERDELLRRQREEFGVVTACWYQ</sequence>
<protein>
    <submittedName>
        <fullName evidence="1">Uncharacterized protein</fullName>
    </submittedName>
</protein>
<gene>
    <name evidence="1" type="ORF">CLIM01_02450</name>
</gene>
<evidence type="ECO:0000313" key="1">
    <source>
        <dbReference type="EMBL" id="KAK0380148.1"/>
    </source>
</evidence>
<name>A0ABQ9Q8N6_9PEZI</name>
<evidence type="ECO:0000313" key="2">
    <source>
        <dbReference type="Proteomes" id="UP001169217"/>
    </source>
</evidence>